<dbReference type="PANTHER" id="PTHR47572:SF5">
    <property type="entry name" value="BLR2277 PROTEIN"/>
    <property type="match status" value="1"/>
</dbReference>
<feature type="binding site" evidence="2">
    <location>
        <position position="170"/>
    </location>
    <ligand>
        <name>a divalent metal cation</name>
        <dbReference type="ChEBI" id="CHEBI:60240"/>
    </ligand>
</feature>
<dbReference type="Gene3D" id="2.120.10.30">
    <property type="entry name" value="TolB, C-terminal domain"/>
    <property type="match status" value="1"/>
</dbReference>
<sequence length="299" mass="31315">MAIKPSSATSTQLPGATDEIRVGAERILADGLGFLEGPRWHRGELWFSDFYSRRVSSVNLAGVLTTRYYVPGQPSGLAPLPNGDVLIASAHNGRLLRGSAEGALQTVADIGASFRGALNDLVADTHGRAYVSTLPDLTGVRPGDVLRCPIILVDEHGETRVVADDLRVPNGMVITADGRTLIAAETQGCRLVKFDVAPDGSLGAPEVFAELGGRKPDGIALDPGGAVWVCCPFTSEFLLIAEDGAILASTSTPGSWAVACAVGGERGDTLFVVTAKVTVEDLHAGRGTGAVRAYRIERQ</sequence>
<dbReference type="InterPro" id="IPR013658">
    <property type="entry name" value="SGL"/>
</dbReference>
<comment type="cofactor">
    <cofactor evidence="2">
        <name>Zn(2+)</name>
        <dbReference type="ChEBI" id="CHEBI:29105"/>
    </cofactor>
    <text evidence="2">Binds 1 divalent metal cation per subunit.</text>
</comment>
<dbReference type="SUPFAM" id="SSF63829">
    <property type="entry name" value="Calcium-dependent phosphotriesterase"/>
    <property type="match status" value="1"/>
</dbReference>
<dbReference type="InterPro" id="IPR011042">
    <property type="entry name" value="6-blade_b-propeller_TolB-like"/>
</dbReference>
<evidence type="ECO:0000256" key="1">
    <source>
        <dbReference type="PIRSR" id="PIRSR605511-1"/>
    </source>
</evidence>
<dbReference type="InterPro" id="IPR051262">
    <property type="entry name" value="SMP-30/CGR1_Lactonase"/>
</dbReference>
<dbReference type="AlphaFoldDB" id="A0A2U3NQG9"/>
<accession>A0A2U3NQG9</accession>
<feature type="active site" description="Proton donor/acceptor" evidence="1">
    <location>
        <position position="217"/>
    </location>
</feature>
<proteinExistence type="predicted"/>
<feature type="binding site" evidence="2">
    <location>
        <position position="119"/>
    </location>
    <ligand>
        <name>substrate</name>
    </ligand>
</feature>
<dbReference type="InterPro" id="IPR005511">
    <property type="entry name" value="SMP-30"/>
</dbReference>
<dbReference type="Proteomes" id="UP000240988">
    <property type="component" value="Unassembled WGS sequence"/>
</dbReference>
<organism evidence="4 5">
    <name type="scientific">Mycobacterium rhizamassiliense</name>
    <dbReference type="NCBI Taxonomy" id="1841860"/>
    <lineage>
        <taxon>Bacteria</taxon>
        <taxon>Bacillati</taxon>
        <taxon>Actinomycetota</taxon>
        <taxon>Actinomycetes</taxon>
        <taxon>Mycobacteriales</taxon>
        <taxon>Mycobacteriaceae</taxon>
        <taxon>Mycobacterium</taxon>
    </lineage>
</organism>
<dbReference type="RefSeq" id="WP_077087065.1">
    <property type="nucleotide sequence ID" value="NZ_LT721901.1"/>
</dbReference>
<keyword evidence="5" id="KW-1185">Reference proteome</keyword>
<evidence type="ECO:0000259" key="3">
    <source>
        <dbReference type="Pfam" id="PF08450"/>
    </source>
</evidence>
<feature type="binding site" evidence="2">
    <location>
        <position position="36"/>
    </location>
    <ligand>
        <name>a divalent metal cation</name>
        <dbReference type="ChEBI" id="CHEBI:60240"/>
    </ligand>
</feature>
<protein>
    <submittedName>
        <fullName evidence="4">Sugar lactone lactonase YvrE</fullName>
    </submittedName>
</protein>
<dbReference type="OrthoDB" id="2633250at2"/>
<reference evidence="4 5" key="1">
    <citation type="submission" date="2017-01" db="EMBL/GenBank/DDBJ databases">
        <authorList>
            <consortium name="Urmite Genomes"/>
        </authorList>
    </citation>
    <scope>NUCLEOTIDE SEQUENCE [LARGE SCALE GENOMIC DNA]</scope>
    <source>
        <strain evidence="4 5">AB57</strain>
    </source>
</reference>
<evidence type="ECO:0000256" key="2">
    <source>
        <dbReference type="PIRSR" id="PIRSR605511-2"/>
    </source>
</evidence>
<feature type="domain" description="SMP-30/Gluconolactonase/LRE-like region" evidence="3">
    <location>
        <begin position="36"/>
        <end position="275"/>
    </location>
</feature>
<gene>
    <name evidence="4" type="ORF">MRAB57_1556</name>
</gene>
<dbReference type="Pfam" id="PF08450">
    <property type="entry name" value="SGL"/>
    <property type="match status" value="1"/>
</dbReference>
<dbReference type="EMBL" id="FUFA01000002">
    <property type="protein sequence ID" value="SPM33752.1"/>
    <property type="molecule type" value="Genomic_DNA"/>
</dbReference>
<feature type="binding site" evidence="2">
    <location>
        <position position="217"/>
    </location>
    <ligand>
        <name>a divalent metal cation</name>
        <dbReference type="ChEBI" id="CHEBI:60240"/>
    </ligand>
</feature>
<dbReference type="STRING" id="1841860.GCA_900157375_01557"/>
<keyword evidence="2" id="KW-0479">Metal-binding</keyword>
<evidence type="ECO:0000313" key="4">
    <source>
        <dbReference type="EMBL" id="SPM33752.1"/>
    </source>
</evidence>
<dbReference type="GO" id="GO:0046872">
    <property type="term" value="F:metal ion binding"/>
    <property type="evidence" value="ECO:0007669"/>
    <property type="project" value="UniProtKB-KW"/>
</dbReference>
<keyword evidence="2" id="KW-0862">Zinc</keyword>
<dbReference type="PRINTS" id="PR01790">
    <property type="entry name" value="SMP30FAMILY"/>
</dbReference>
<evidence type="ECO:0000313" key="5">
    <source>
        <dbReference type="Proteomes" id="UP000240988"/>
    </source>
</evidence>
<dbReference type="PANTHER" id="PTHR47572">
    <property type="entry name" value="LIPOPROTEIN-RELATED"/>
    <property type="match status" value="1"/>
</dbReference>
<name>A0A2U3NQG9_9MYCO</name>